<dbReference type="SUPFAM" id="SSF56112">
    <property type="entry name" value="Protein kinase-like (PK-like)"/>
    <property type="match status" value="1"/>
</dbReference>
<dbReference type="InterPro" id="IPR000719">
    <property type="entry name" value="Prot_kinase_dom"/>
</dbReference>
<dbReference type="InParanoid" id="K5VJQ8"/>
<evidence type="ECO:0000313" key="2">
    <source>
        <dbReference type="EMBL" id="EKM51593.1"/>
    </source>
</evidence>
<dbReference type="KEGG" id="pco:PHACADRAFT_102228"/>
<dbReference type="RefSeq" id="XP_007399404.1">
    <property type="nucleotide sequence ID" value="XM_007399342.1"/>
</dbReference>
<dbReference type="Proteomes" id="UP000008370">
    <property type="component" value="Unassembled WGS sequence"/>
</dbReference>
<dbReference type="PROSITE" id="PS50011">
    <property type="entry name" value="PROTEIN_KINASE_DOM"/>
    <property type="match status" value="1"/>
</dbReference>
<dbReference type="SMART" id="SM00220">
    <property type="entry name" value="S_TKc"/>
    <property type="match status" value="1"/>
</dbReference>
<dbReference type="FunCoup" id="K5VJQ8">
    <property type="interactions" value="3"/>
</dbReference>
<dbReference type="GO" id="GO:0010506">
    <property type="term" value="P:regulation of autophagy"/>
    <property type="evidence" value="ECO:0007669"/>
    <property type="project" value="InterPro"/>
</dbReference>
<dbReference type="EMBL" id="JH930476">
    <property type="protein sequence ID" value="EKM51593.1"/>
    <property type="molecule type" value="Genomic_DNA"/>
</dbReference>
<protein>
    <recommendedName>
        <fullName evidence="1">Protein kinase domain-containing protein</fullName>
    </recommendedName>
</protein>
<feature type="non-terminal residue" evidence="2">
    <location>
        <position position="1"/>
    </location>
</feature>
<dbReference type="Pfam" id="PF00069">
    <property type="entry name" value="Pkinase"/>
    <property type="match status" value="1"/>
</dbReference>
<accession>K5VJQ8</accession>
<dbReference type="PANTHER" id="PTHR24348:SF68">
    <property type="entry name" value="SERINE_THREONINE-PROTEIN KINASE ATG1C"/>
    <property type="match status" value="1"/>
</dbReference>
<dbReference type="InterPro" id="IPR008271">
    <property type="entry name" value="Ser/Thr_kinase_AS"/>
</dbReference>
<dbReference type="STRING" id="650164.K5VJQ8"/>
<sequence>ERFDQIGFGNWGSVWLCMPYAEPSDGRHLRPLTDVKVATKLVHRSRTPTAKARVQSLWNEWKIVTSLRHPSIIDFFSFVVSDSHALITMAYHPRLVSVEVPEQYAKEWFCSLLSGVEYLHNRGIAHNDIKPANILLTPANVPVLIDFGFAKQYDPQAPDAFHSNLSYGTPEYLSPERSAGHLHDSRKSDIWSLGVTFFEILVGRTPFEKIEGEEFNTKEQLHRYWTLTLRGKWVGKWTMSPAMEKLLRRMILPNADLRCTAAAAIADPYWQQSDTPEAKAKPSTHAHSEF</sequence>
<dbReference type="HOGENOM" id="CLU_037351_0_0_1"/>
<dbReference type="Gene3D" id="1.10.510.10">
    <property type="entry name" value="Transferase(Phosphotransferase) domain 1"/>
    <property type="match status" value="1"/>
</dbReference>
<keyword evidence="3" id="KW-1185">Reference proteome</keyword>
<gene>
    <name evidence="2" type="ORF">PHACADRAFT_102228</name>
</gene>
<dbReference type="OrthoDB" id="68483at2759"/>
<organism evidence="2 3">
    <name type="scientific">Phanerochaete carnosa (strain HHB-10118-sp)</name>
    <name type="common">White-rot fungus</name>
    <name type="synonym">Peniophora carnosa</name>
    <dbReference type="NCBI Taxonomy" id="650164"/>
    <lineage>
        <taxon>Eukaryota</taxon>
        <taxon>Fungi</taxon>
        <taxon>Dikarya</taxon>
        <taxon>Basidiomycota</taxon>
        <taxon>Agaricomycotina</taxon>
        <taxon>Agaricomycetes</taxon>
        <taxon>Polyporales</taxon>
        <taxon>Phanerochaetaceae</taxon>
        <taxon>Phanerochaete</taxon>
    </lineage>
</organism>
<proteinExistence type="predicted"/>
<dbReference type="GO" id="GO:0005737">
    <property type="term" value="C:cytoplasm"/>
    <property type="evidence" value="ECO:0007669"/>
    <property type="project" value="TreeGrafter"/>
</dbReference>
<dbReference type="InterPro" id="IPR045269">
    <property type="entry name" value="Atg1-like"/>
</dbReference>
<feature type="domain" description="Protein kinase" evidence="1">
    <location>
        <begin position="1"/>
        <end position="270"/>
    </location>
</feature>
<reference evidence="2 3" key="1">
    <citation type="journal article" date="2012" name="BMC Genomics">
        <title>Comparative genomics of the white-rot fungi, Phanerochaete carnosa and P. chrysosporium, to elucidate the genetic basis of the distinct wood types they colonize.</title>
        <authorList>
            <person name="Suzuki H."/>
            <person name="MacDonald J."/>
            <person name="Syed K."/>
            <person name="Salamov A."/>
            <person name="Hori C."/>
            <person name="Aerts A."/>
            <person name="Henrissat B."/>
            <person name="Wiebenga A."/>
            <person name="vanKuyk P.A."/>
            <person name="Barry K."/>
            <person name="Lindquist E."/>
            <person name="LaButti K."/>
            <person name="Lapidus A."/>
            <person name="Lucas S."/>
            <person name="Coutinho P."/>
            <person name="Gong Y."/>
            <person name="Samejima M."/>
            <person name="Mahadevan R."/>
            <person name="Abou-Zaid M."/>
            <person name="de Vries R.P."/>
            <person name="Igarashi K."/>
            <person name="Yadav J.S."/>
            <person name="Grigoriev I.V."/>
            <person name="Master E.R."/>
        </authorList>
    </citation>
    <scope>NUCLEOTIDE SEQUENCE [LARGE SCALE GENOMIC DNA]</scope>
    <source>
        <strain evidence="2 3">HHB-10118-sp</strain>
    </source>
</reference>
<dbReference type="CDD" id="cd14014">
    <property type="entry name" value="STKc_PknB_like"/>
    <property type="match status" value="1"/>
</dbReference>
<name>K5VJQ8_PHACS</name>
<dbReference type="AlphaFoldDB" id="K5VJQ8"/>
<evidence type="ECO:0000259" key="1">
    <source>
        <dbReference type="PROSITE" id="PS50011"/>
    </source>
</evidence>
<dbReference type="GO" id="GO:0004674">
    <property type="term" value="F:protein serine/threonine kinase activity"/>
    <property type="evidence" value="ECO:0007669"/>
    <property type="project" value="InterPro"/>
</dbReference>
<dbReference type="PROSITE" id="PS00108">
    <property type="entry name" value="PROTEIN_KINASE_ST"/>
    <property type="match status" value="1"/>
</dbReference>
<dbReference type="InterPro" id="IPR011009">
    <property type="entry name" value="Kinase-like_dom_sf"/>
</dbReference>
<dbReference type="GeneID" id="18907217"/>
<evidence type="ECO:0000313" key="3">
    <source>
        <dbReference type="Proteomes" id="UP000008370"/>
    </source>
</evidence>
<dbReference type="GO" id="GO:0005524">
    <property type="term" value="F:ATP binding"/>
    <property type="evidence" value="ECO:0007669"/>
    <property type="project" value="InterPro"/>
</dbReference>
<dbReference type="PANTHER" id="PTHR24348">
    <property type="entry name" value="SERINE/THREONINE-PROTEIN KINASE UNC-51-RELATED"/>
    <property type="match status" value="1"/>
</dbReference>